<feature type="non-terminal residue" evidence="1">
    <location>
        <position position="64"/>
    </location>
</feature>
<sequence length="64" mass="7525">MTELERFKAVVNFEKPDYWPLMDTPGLGHVHDGGLIKLHNEGMPEWVNDLDSWFRYWGRCGFEG</sequence>
<proteinExistence type="predicted"/>
<dbReference type="AlphaFoldDB" id="X0T500"/>
<organism evidence="1">
    <name type="scientific">marine sediment metagenome</name>
    <dbReference type="NCBI Taxonomy" id="412755"/>
    <lineage>
        <taxon>unclassified sequences</taxon>
        <taxon>metagenomes</taxon>
        <taxon>ecological metagenomes</taxon>
    </lineage>
</organism>
<accession>X0T500</accession>
<reference evidence="1" key="1">
    <citation type="journal article" date="2014" name="Front. Microbiol.">
        <title>High frequency of phylogenetically diverse reductive dehalogenase-homologous genes in deep subseafloor sedimentary metagenomes.</title>
        <authorList>
            <person name="Kawai M."/>
            <person name="Futagami T."/>
            <person name="Toyoda A."/>
            <person name="Takaki Y."/>
            <person name="Nishi S."/>
            <person name="Hori S."/>
            <person name="Arai W."/>
            <person name="Tsubouchi T."/>
            <person name="Morono Y."/>
            <person name="Uchiyama I."/>
            <person name="Ito T."/>
            <person name="Fujiyama A."/>
            <person name="Inagaki F."/>
            <person name="Takami H."/>
        </authorList>
    </citation>
    <scope>NUCLEOTIDE SEQUENCE</scope>
    <source>
        <strain evidence="1">Expedition CK06-06</strain>
    </source>
</reference>
<name>X0T500_9ZZZZ</name>
<gene>
    <name evidence="1" type="ORF">S01H1_02759</name>
</gene>
<comment type="caution">
    <text evidence="1">The sequence shown here is derived from an EMBL/GenBank/DDBJ whole genome shotgun (WGS) entry which is preliminary data.</text>
</comment>
<dbReference type="EMBL" id="BARS01001386">
    <property type="protein sequence ID" value="GAF71140.1"/>
    <property type="molecule type" value="Genomic_DNA"/>
</dbReference>
<evidence type="ECO:0000313" key="1">
    <source>
        <dbReference type="EMBL" id="GAF71140.1"/>
    </source>
</evidence>
<protein>
    <submittedName>
        <fullName evidence="1">Uncharacterized protein</fullName>
    </submittedName>
</protein>